<proteinExistence type="predicted"/>
<evidence type="ECO:0000313" key="1">
    <source>
        <dbReference type="EMBL" id="GAA4764476.1"/>
    </source>
</evidence>
<dbReference type="EMBL" id="BAABIP010000008">
    <property type="protein sequence ID" value="GAA4764476.1"/>
    <property type="molecule type" value="Genomic_DNA"/>
</dbReference>
<name>A0ABP8ZRZ8_9FLAO</name>
<organism evidence="1 2">
    <name type="scientific">Flavobacterium hankyongi</name>
    <dbReference type="NCBI Taxonomy" id="1176532"/>
    <lineage>
        <taxon>Bacteria</taxon>
        <taxon>Pseudomonadati</taxon>
        <taxon>Bacteroidota</taxon>
        <taxon>Flavobacteriia</taxon>
        <taxon>Flavobacteriales</taxon>
        <taxon>Flavobacteriaceae</taxon>
        <taxon>Flavobacterium</taxon>
    </lineage>
</organism>
<reference evidence="2" key="1">
    <citation type="journal article" date="2019" name="Int. J. Syst. Evol. Microbiol.">
        <title>The Global Catalogue of Microorganisms (GCM) 10K type strain sequencing project: providing services to taxonomists for standard genome sequencing and annotation.</title>
        <authorList>
            <consortium name="The Broad Institute Genomics Platform"/>
            <consortium name="The Broad Institute Genome Sequencing Center for Infectious Disease"/>
            <person name="Wu L."/>
            <person name="Ma J."/>
        </authorList>
    </citation>
    <scope>NUCLEOTIDE SEQUENCE [LARGE SCALE GENOMIC DNA]</scope>
    <source>
        <strain evidence="2">JCM 18198</strain>
    </source>
</reference>
<sequence>MQVANGQGNQNTVEITRDTLAVAEDKDTFWDKVTISESMETSEQIAEPAQFQFTFPKDGTESYVINLGASYRLNARSRFISRIKTEFHKNTLLEKEQENLDLGYQATLGMPFTKGFLFLLFDPKYVYNGIEHKSAAAGNILFTLKNYKSSFFKLNTNNRITNCINFVPSLFAGLQLQSNFKAKEEINEGFIMRPIFSCSASFYLNKSNENKDGIVKASVIYRGRQDIINDTDTEKEGYTDLLKAKAEVFLINAPVRVSIGVSFNKGSDPIKGLTEQEYWLLSLNFLK</sequence>
<evidence type="ECO:0000313" key="2">
    <source>
        <dbReference type="Proteomes" id="UP001500141"/>
    </source>
</evidence>
<comment type="caution">
    <text evidence="1">The sequence shown here is derived from an EMBL/GenBank/DDBJ whole genome shotgun (WGS) entry which is preliminary data.</text>
</comment>
<gene>
    <name evidence="1" type="ORF">GCM10023230_12550</name>
</gene>
<dbReference type="Proteomes" id="UP001500141">
    <property type="component" value="Unassembled WGS sequence"/>
</dbReference>
<accession>A0ABP8ZRZ8</accession>
<protein>
    <submittedName>
        <fullName evidence="1">Uncharacterized protein</fullName>
    </submittedName>
</protein>
<keyword evidence="2" id="KW-1185">Reference proteome</keyword>